<dbReference type="AlphaFoldDB" id="U9TVN7"/>
<organism evidence="1">
    <name type="scientific">Rhizophagus irregularis (strain DAOM 181602 / DAOM 197198 / MUCL 43194)</name>
    <name type="common">Arbuscular mycorrhizal fungus</name>
    <name type="synonym">Glomus intraradices</name>
    <dbReference type="NCBI Taxonomy" id="747089"/>
    <lineage>
        <taxon>Eukaryota</taxon>
        <taxon>Fungi</taxon>
        <taxon>Fungi incertae sedis</taxon>
        <taxon>Mucoromycota</taxon>
        <taxon>Glomeromycotina</taxon>
        <taxon>Glomeromycetes</taxon>
        <taxon>Glomerales</taxon>
        <taxon>Glomeraceae</taxon>
        <taxon>Rhizophagus</taxon>
    </lineage>
</organism>
<protein>
    <submittedName>
        <fullName evidence="1">Uncharacterized protein</fullName>
    </submittedName>
</protein>
<proteinExistence type="predicted"/>
<reference evidence="1" key="1">
    <citation type="submission" date="2013-07" db="EMBL/GenBank/DDBJ databases">
        <title>The genome of an arbuscular mycorrhizal fungus provides insights into the evolution of the oldest plant symbiosis.</title>
        <authorList>
            <consortium name="DOE Joint Genome Institute"/>
            <person name="Tisserant E."/>
            <person name="Malbreil M."/>
            <person name="Kuo A."/>
            <person name="Kohler A."/>
            <person name="Symeonidi A."/>
            <person name="Balestrini R."/>
            <person name="Charron P."/>
            <person name="Duensing N."/>
            <person name="Frei-dit-Frey N."/>
            <person name="Gianinazzi-Pearson V."/>
            <person name="Gilbert B."/>
            <person name="Handa Y."/>
            <person name="Hijri M."/>
            <person name="Kaul R."/>
            <person name="Kawaguchi M."/>
            <person name="Krajinski F."/>
            <person name="Lammers P."/>
            <person name="Lapierre D."/>
            <person name="Masclaux F.G."/>
            <person name="Murat C."/>
            <person name="Morin E."/>
            <person name="Ndikumana S."/>
            <person name="Pagni M."/>
            <person name="Petitpierre D."/>
            <person name="Requena N."/>
            <person name="Rosikiewicz P."/>
            <person name="Riley R."/>
            <person name="Saito K."/>
            <person name="San Clemente H."/>
            <person name="Shapiro H."/>
            <person name="van Tuinen D."/>
            <person name="Becard G."/>
            <person name="Bonfante P."/>
            <person name="Paszkowski U."/>
            <person name="Shachar-Hill Y."/>
            <person name="Young J.P."/>
            <person name="Sanders I.R."/>
            <person name="Henrissat B."/>
            <person name="Rensing S.A."/>
            <person name="Grigoriev I.V."/>
            <person name="Corradi N."/>
            <person name="Roux C."/>
            <person name="Martin F."/>
        </authorList>
    </citation>
    <scope>NUCLEOTIDE SEQUENCE</scope>
    <source>
        <strain evidence="1">DAOM 197198</strain>
    </source>
</reference>
<accession>U9TVN7</accession>
<dbReference type="EMBL" id="KI285217">
    <property type="protein sequence ID" value="ESA12160.1"/>
    <property type="molecule type" value="Genomic_DNA"/>
</dbReference>
<dbReference type="HOGENOM" id="CLU_2886912_0_0_1"/>
<sequence>MHLRYKKGYLLDASQYNYLSDRSPSPINEDAIDDSTSTSILLSMEPNNTNDNTKIWQVNRVYK</sequence>
<gene>
    <name evidence="1" type="ORF">GLOINDRAFT_27458</name>
</gene>
<evidence type="ECO:0000313" key="1">
    <source>
        <dbReference type="EMBL" id="ESA12160.1"/>
    </source>
</evidence>
<name>U9TVN7_RHIID</name>